<evidence type="ECO:0000256" key="5">
    <source>
        <dbReference type="ARBA" id="ARBA00022692"/>
    </source>
</evidence>
<evidence type="ECO:0000256" key="11">
    <source>
        <dbReference type="ARBA" id="ARBA00044247"/>
    </source>
</evidence>
<dbReference type="InterPro" id="IPR036656">
    <property type="entry name" value="QCR9_sf"/>
</dbReference>
<dbReference type="Gene3D" id="1.20.5.260">
    <property type="entry name" value="Cytochrome b-c1 complex subunit 9"/>
    <property type="match status" value="1"/>
</dbReference>
<keyword evidence="6" id="KW-0999">Mitochondrion inner membrane</keyword>
<keyword evidence="9" id="KW-0496">Mitochondrion</keyword>
<dbReference type="Proteomes" id="UP000272025">
    <property type="component" value="Unassembled WGS sequence"/>
</dbReference>
<evidence type="ECO:0000256" key="6">
    <source>
        <dbReference type="ARBA" id="ARBA00022792"/>
    </source>
</evidence>
<comment type="similarity">
    <text evidence="2">Belongs to the UQCR10/QCR9 family.</text>
</comment>
<evidence type="ECO:0000256" key="7">
    <source>
        <dbReference type="ARBA" id="ARBA00022982"/>
    </source>
</evidence>
<evidence type="ECO:0000256" key="12">
    <source>
        <dbReference type="SAM" id="Phobius"/>
    </source>
</evidence>
<evidence type="ECO:0000256" key="4">
    <source>
        <dbReference type="ARBA" id="ARBA00022660"/>
    </source>
</evidence>
<dbReference type="Pfam" id="PF05365">
    <property type="entry name" value="UCR_UQCRX_QCR9"/>
    <property type="match status" value="1"/>
</dbReference>
<evidence type="ECO:0000256" key="10">
    <source>
        <dbReference type="ARBA" id="ARBA00023136"/>
    </source>
</evidence>
<keyword evidence="7" id="KW-0249">Electron transport</keyword>
<keyword evidence="10 12" id="KW-0472">Membrane</keyword>
<protein>
    <recommendedName>
        <fullName evidence="11">Complex III subunit 9</fullName>
    </recommendedName>
</protein>
<dbReference type="GO" id="GO:0005743">
    <property type="term" value="C:mitochondrial inner membrane"/>
    <property type="evidence" value="ECO:0007669"/>
    <property type="project" value="UniProtKB-SubCell"/>
</dbReference>
<dbReference type="EMBL" id="ML119053">
    <property type="protein sequence ID" value="ROT40051.1"/>
    <property type="molecule type" value="Genomic_DNA"/>
</dbReference>
<evidence type="ECO:0000256" key="2">
    <source>
        <dbReference type="ARBA" id="ARBA00007856"/>
    </source>
</evidence>
<evidence type="ECO:0000256" key="1">
    <source>
        <dbReference type="ARBA" id="ARBA00004434"/>
    </source>
</evidence>
<organism evidence="13 14">
    <name type="scientific">Sodiomyces alkalinus (strain CBS 110278 / VKM F-3762 / F11)</name>
    <name type="common">Alkaliphilic filamentous fungus</name>
    <dbReference type="NCBI Taxonomy" id="1314773"/>
    <lineage>
        <taxon>Eukaryota</taxon>
        <taxon>Fungi</taxon>
        <taxon>Dikarya</taxon>
        <taxon>Ascomycota</taxon>
        <taxon>Pezizomycotina</taxon>
        <taxon>Sordariomycetes</taxon>
        <taxon>Hypocreomycetidae</taxon>
        <taxon>Glomerellales</taxon>
        <taxon>Plectosphaerellaceae</taxon>
        <taxon>Sodiomyces</taxon>
    </lineage>
</organism>
<dbReference type="SUPFAM" id="SSF81514">
    <property type="entry name" value="Subunit X (non-heme 7 kDa protein) of cytochrome bc1 complex (Ubiquinol-cytochrome c reductase)"/>
    <property type="match status" value="1"/>
</dbReference>
<evidence type="ECO:0000256" key="9">
    <source>
        <dbReference type="ARBA" id="ARBA00023128"/>
    </source>
</evidence>
<evidence type="ECO:0000313" key="14">
    <source>
        <dbReference type="Proteomes" id="UP000272025"/>
    </source>
</evidence>
<evidence type="ECO:0000256" key="3">
    <source>
        <dbReference type="ARBA" id="ARBA00022448"/>
    </source>
</evidence>
<dbReference type="GO" id="GO:0045275">
    <property type="term" value="C:respiratory chain complex III"/>
    <property type="evidence" value="ECO:0007669"/>
    <property type="project" value="InterPro"/>
</dbReference>
<keyword evidence="8 12" id="KW-1133">Transmembrane helix</keyword>
<comment type="subcellular location">
    <subcellularLocation>
        <location evidence="1">Mitochondrion inner membrane</location>
        <topology evidence="1">Single-pass membrane protein</topology>
    </subcellularLocation>
</comment>
<feature type="transmembrane region" description="Helical" evidence="12">
    <location>
        <begin position="46"/>
        <end position="67"/>
    </location>
</feature>
<dbReference type="GeneID" id="39580123"/>
<reference evidence="13 14" key="1">
    <citation type="journal article" date="2018" name="Mol. Ecol.">
        <title>The obligate alkalophilic soda-lake fungus Sodiomyces alkalinus has shifted to a protein diet.</title>
        <authorList>
            <person name="Grum-Grzhimaylo A.A."/>
            <person name="Falkoski D.L."/>
            <person name="van den Heuvel J."/>
            <person name="Valero-Jimenez C.A."/>
            <person name="Min B."/>
            <person name="Choi I.G."/>
            <person name="Lipzen A."/>
            <person name="Daum C.G."/>
            <person name="Aanen D.K."/>
            <person name="Tsang A."/>
            <person name="Henrissat B."/>
            <person name="Bilanenko E.N."/>
            <person name="de Vries R.P."/>
            <person name="van Kan J.A.L."/>
            <person name="Grigoriev I.V."/>
            <person name="Debets A.J.M."/>
        </authorList>
    </citation>
    <scope>NUCLEOTIDE SEQUENCE [LARGE SCALE GENOMIC DNA]</scope>
    <source>
        <strain evidence="13 14">F11</strain>
    </source>
</reference>
<dbReference type="GO" id="GO:0006122">
    <property type="term" value="P:mitochondrial electron transport, ubiquinol to cytochrome c"/>
    <property type="evidence" value="ECO:0007669"/>
    <property type="project" value="InterPro"/>
</dbReference>
<dbReference type="AlphaFoldDB" id="A0A3N2PZU4"/>
<dbReference type="InterPro" id="IPR008027">
    <property type="entry name" value="QCR9"/>
</dbReference>
<evidence type="ECO:0000256" key="8">
    <source>
        <dbReference type="ARBA" id="ARBA00022989"/>
    </source>
</evidence>
<sequence length="136" mass="14966">MPVGRREGKDGDAAGRQERDRLVQMRKGGSYADCLPDDSALFKNNYSMLAFVFGAGFAFEIGFNSAADKYWNHLNKGVSDRFPALSSFISLCFEALAMGQSGCVITRDAIFTTQSLTDEGIAPMEGHPREICRGRR</sequence>
<gene>
    <name evidence="13" type="ORF">SODALDRAFT_332210</name>
</gene>
<name>A0A3N2PZU4_SODAK</name>
<accession>A0A3N2PZU4</accession>
<keyword evidence="3" id="KW-0813">Transport</keyword>
<dbReference type="STRING" id="1314773.A0A3N2PZU4"/>
<evidence type="ECO:0000313" key="13">
    <source>
        <dbReference type="EMBL" id="ROT40051.1"/>
    </source>
</evidence>
<dbReference type="OrthoDB" id="44067at2759"/>
<dbReference type="RefSeq" id="XP_028467857.1">
    <property type="nucleotide sequence ID" value="XM_028611645.1"/>
</dbReference>
<keyword evidence="5 12" id="KW-0812">Transmembrane</keyword>
<proteinExistence type="inferred from homology"/>
<keyword evidence="14" id="KW-1185">Reference proteome</keyword>
<keyword evidence="4" id="KW-0679">Respiratory chain</keyword>